<comment type="caution">
    <text evidence="1">The sequence shown here is derived from an EMBL/GenBank/DDBJ whole genome shotgun (WGS) entry which is preliminary data.</text>
</comment>
<organism evidence="1 2">
    <name type="scientific">Trichothecium roseum</name>
    <dbReference type="NCBI Taxonomy" id="47278"/>
    <lineage>
        <taxon>Eukaryota</taxon>
        <taxon>Fungi</taxon>
        <taxon>Dikarya</taxon>
        <taxon>Ascomycota</taxon>
        <taxon>Pezizomycotina</taxon>
        <taxon>Sordariomycetes</taxon>
        <taxon>Hypocreomycetidae</taxon>
        <taxon>Hypocreales</taxon>
        <taxon>Hypocreales incertae sedis</taxon>
        <taxon>Trichothecium</taxon>
    </lineage>
</organism>
<reference evidence="1" key="1">
    <citation type="submission" date="2022-10" db="EMBL/GenBank/DDBJ databases">
        <title>Complete Genome of Trichothecium roseum strain YXFP-22015, a Plant Pathogen Isolated from Citrus.</title>
        <authorList>
            <person name="Wang Y."/>
            <person name="Zhu L."/>
        </authorList>
    </citation>
    <scope>NUCLEOTIDE SEQUENCE</scope>
    <source>
        <strain evidence="1">YXFP-22015</strain>
    </source>
</reference>
<proteinExistence type="predicted"/>
<gene>
    <name evidence="1" type="ORF">N3K66_009020</name>
</gene>
<protein>
    <submittedName>
        <fullName evidence="1">Uncharacterized protein</fullName>
    </submittedName>
</protein>
<name>A0ACC0UPS8_9HYPO</name>
<dbReference type="Proteomes" id="UP001163324">
    <property type="component" value="Chromosome 10"/>
</dbReference>
<accession>A0ACC0UPS8</accession>
<evidence type="ECO:0000313" key="2">
    <source>
        <dbReference type="Proteomes" id="UP001163324"/>
    </source>
</evidence>
<sequence>MVVVDITSLSQFKDLVNSKPFVALQATATWCGPCKAISPFFVKHSDEHTSDKYVFARFDTDDVADLAQELGIRSIPAFFIFEDGEKADNLNGANPPALAKLTAEYGEKAKALSTSEDF</sequence>
<evidence type="ECO:0000313" key="1">
    <source>
        <dbReference type="EMBL" id="KAI9896120.1"/>
    </source>
</evidence>
<dbReference type="EMBL" id="CM047949">
    <property type="protein sequence ID" value="KAI9896120.1"/>
    <property type="molecule type" value="Genomic_DNA"/>
</dbReference>
<keyword evidence="2" id="KW-1185">Reference proteome</keyword>